<evidence type="ECO:0000259" key="12">
    <source>
        <dbReference type="PROSITE" id="PS51900"/>
    </source>
</evidence>
<organism evidence="13 14">
    <name type="scientific">Halothiobacillus diazotrophicus</name>
    <dbReference type="NCBI Taxonomy" id="1860122"/>
    <lineage>
        <taxon>Bacteria</taxon>
        <taxon>Pseudomonadati</taxon>
        <taxon>Pseudomonadota</taxon>
        <taxon>Gammaproteobacteria</taxon>
        <taxon>Chromatiales</taxon>
        <taxon>Halothiobacillaceae</taxon>
        <taxon>Halothiobacillus</taxon>
    </lineage>
</organism>
<dbReference type="PANTHER" id="PTHR30349">
    <property type="entry name" value="PHAGE INTEGRASE-RELATED"/>
    <property type="match status" value="1"/>
</dbReference>
<dbReference type="SUPFAM" id="SSF56349">
    <property type="entry name" value="DNA breaking-rejoining enzymes"/>
    <property type="match status" value="1"/>
</dbReference>
<dbReference type="AlphaFoldDB" id="A0A191ZKA8"/>
<dbReference type="GO" id="GO:0003677">
    <property type="term" value="F:DNA binding"/>
    <property type="evidence" value="ECO:0007669"/>
    <property type="project" value="UniProtKB-UniRule"/>
</dbReference>
<dbReference type="CDD" id="cd00798">
    <property type="entry name" value="INT_XerDC_C"/>
    <property type="match status" value="1"/>
</dbReference>
<dbReference type="InterPro" id="IPR002104">
    <property type="entry name" value="Integrase_catalytic"/>
</dbReference>
<evidence type="ECO:0000256" key="2">
    <source>
        <dbReference type="ARBA" id="ARBA00022490"/>
    </source>
</evidence>
<protein>
    <recommendedName>
        <fullName evidence="9">Tyrosine recombinase XerC</fullName>
    </recommendedName>
</protein>
<dbReference type="HAMAP" id="MF_01808">
    <property type="entry name" value="Recomb_XerC_XerD"/>
    <property type="match status" value="1"/>
</dbReference>
<dbReference type="PANTHER" id="PTHR30349:SF81">
    <property type="entry name" value="TYROSINE RECOMBINASE XERC"/>
    <property type="match status" value="1"/>
</dbReference>
<evidence type="ECO:0000256" key="6">
    <source>
        <dbReference type="ARBA" id="ARBA00023125"/>
    </source>
</evidence>
<dbReference type="Proteomes" id="UP000078596">
    <property type="component" value="Chromosome"/>
</dbReference>
<reference evidence="13 14" key="1">
    <citation type="submission" date="2016-06" db="EMBL/GenBank/DDBJ databases">
        <title>Insight into the functional genes involving in sulfur oxidation in Pearl River water.</title>
        <authorList>
            <person name="Luo J."/>
            <person name="Tan X."/>
            <person name="Lin W."/>
        </authorList>
    </citation>
    <scope>NUCLEOTIDE SEQUENCE [LARGE SCALE GENOMIC DNA]</scope>
    <source>
        <strain evidence="13 14">LS2</strain>
    </source>
</reference>
<evidence type="ECO:0000313" key="13">
    <source>
        <dbReference type="EMBL" id="ANJ68282.1"/>
    </source>
</evidence>
<dbReference type="InterPro" id="IPR050090">
    <property type="entry name" value="Tyrosine_recombinase_XerCD"/>
</dbReference>
<evidence type="ECO:0000256" key="5">
    <source>
        <dbReference type="ARBA" id="ARBA00022908"/>
    </source>
</evidence>
<dbReference type="GO" id="GO:0006313">
    <property type="term" value="P:DNA transposition"/>
    <property type="evidence" value="ECO:0007669"/>
    <property type="project" value="UniProtKB-UniRule"/>
</dbReference>
<dbReference type="InterPro" id="IPR010998">
    <property type="entry name" value="Integrase_recombinase_N"/>
</dbReference>
<evidence type="ECO:0000259" key="11">
    <source>
        <dbReference type="PROSITE" id="PS51898"/>
    </source>
</evidence>
<feature type="active site" evidence="9">
    <location>
        <position position="265"/>
    </location>
</feature>
<feature type="active site" evidence="9">
    <location>
        <position position="239"/>
    </location>
</feature>
<dbReference type="PROSITE" id="PS51900">
    <property type="entry name" value="CB"/>
    <property type="match status" value="1"/>
</dbReference>
<keyword evidence="7 9" id="KW-0233">DNA recombination</keyword>
<feature type="active site" evidence="9">
    <location>
        <position position="169"/>
    </location>
</feature>
<keyword evidence="14" id="KW-1185">Reference proteome</keyword>
<keyword evidence="2 9" id="KW-0963">Cytoplasm</keyword>
<comment type="similarity">
    <text evidence="9">Belongs to the 'phage' integrase family. XerC subfamily.</text>
</comment>
<evidence type="ECO:0000256" key="8">
    <source>
        <dbReference type="ARBA" id="ARBA00023306"/>
    </source>
</evidence>
<comment type="subunit">
    <text evidence="9">Forms a cyclic heterotetrameric complex composed of two molecules of XerC and two molecules of XerD.</text>
</comment>
<comment type="function">
    <text evidence="9">Site-specific tyrosine recombinase, which acts by catalyzing the cutting and rejoining of the recombining DNA molecules. The XerC-XerD complex is essential to convert dimers of the bacterial chromosome into monomers to permit their segregation at cell division. It also contributes to the segregational stability of plasmids.</text>
</comment>
<keyword evidence="3 9" id="KW-0132">Cell division</keyword>
<feature type="region of interest" description="Disordered" evidence="10">
    <location>
        <begin position="290"/>
        <end position="311"/>
    </location>
</feature>
<feature type="domain" description="Core-binding (CB)" evidence="12">
    <location>
        <begin position="1"/>
        <end position="80"/>
    </location>
</feature>
<dbReference type="InterPro" id="IPR044068">
    <property type="entry name" value="CB"/>
</dbReference>
<dbReference type="Gene3D" id="1.10.150.130">
    <property type="match status" value="1"/>
</dbReference>
<feature type="active site" description="O-(3'-phospho-DNA)-tyrosine intermediate" evidence="9">
    <location>
        <position position="274"/>
    </location>
</feature>
<accession>A0A191ZKA8</accession>
<keyword evidence="6 9" id="KW-0238">DNA-binding</keyword>
<dbReference type="Pfam" id="PF02899">
    <property type="entry name" value="Phage_int_SAM_1"/>
    <property type="match status" value="1"/>
</dbReference>
<feature type="active site" evidence="9">
    <location>
        <position position="242"/>
    </location>
</feature>
<evidence type="ECO:0000313" key="14">
    <source>
        <dbReference type="Proteomes" id="UP000078596"/>
    </source>
</evidence>
<keyword evidence="5 9" id="KW-0229">DNA integration</keyword>
<dbReference type="InterPro" id="IPR023009">
    <property type="entry name" value="Tyrosine_recombinase_XerC/XerD"/>
</dbReference>
<evidence type="ECO:0000256" key="4">
    <source>
        <dbReference type="ARBA" id="ARBA00022829"/>
    </source>
</evidence>
<keyword evidence="4 9" id="KW-0159">Chromosome partition</keyword>
<feature type="domain" description="Tyr recombinase" evidence="11">
    <location>
        <begin position="101"/>
        <end position="287"/>
    </location>
</feature>
<evidence type="ECO:0000256" key="1">
    <source>
        <dbReference type="ARBA" id="ARBA00004496"/>
    </source>
</evidence>
<dbReference type="Gene3D" id="1.10.443.10">
    <property type="entry name" value="Intergrase catalytic core"/>
    <property type="match status" value="1"/>
</dbReference>
<dbReference type="EMBL" id="CP016027">
    <property type="protein sequence ID" value="ANJ68282.1"/>
    <property type="molecule type" value="Genomic_DNA"/>
</dbReference>
<feature type="active site" evidence="9">
    <location>
        <position position="145"/>
    </location>
</feature>
<dbReference type="PROSITE" id="PS51898">
    <property type="entry name" value="TYR_RECOMBINASE"/>
    <property type="match status" value="1"/>
</dbReference>
<dbReference type="GO" id="GO:0051301">
    <property type="term" value="P:cell division"/>
    <property type="evidence" value="ECO:0007669"/>
    <property type="project" value="UniProtKB-KW"/>
</dbReference>
<dbReference type="Pfam" id="PF00589">
    <property type="entry name" value="Phage_integrase"/>
    <property type="match status" value="1"/>
</dbReference>
<dbReference type="InterPro" id="IPR011010">
    <property type="entry name" value="DNA_brk_join_enz"/>
</dbReference>
<sequence>MTARNQLTASPRLSAKTRQAYLGDWAHFADYLRDEQLTHPRQIDDRRLRAYLAHCQQRTLDARSIARKTSALRWLLRSWRDRAQGSSANPDNLKPPKAAKKLPDAPTIETINQLLDATLPQLSGDPRLLDRDRALFELVYSSGLRVAELVAIDLVDLDFSEAIVRVTGKRDKTRLVPVGSRAMTRIQAWLPIRQTLLRDPAQTALFVNRHGGRLSTRSVQMRLDQLSRQLGLGQSLHPHQLRHAFATHVLESSGDLRAVQEMLGHESLSTTQIYTHLDFQHLARVYEAAHPRAGRRRTDSPPETETFTDRD</sequence>
<dbReference type="GO" id="GO:0009037">
    <property type="term" value="F:tyrosine-based site-specific recombinase activity"/>
    <property type="evidence" value="ECO:0007669"/>
    <property type="project" value="UniProtKB-UniRule"/>
</dbReference>
<evidence type="ECO:0000256" key="3">
    <source>
        <dbReference type="ARBA" id="ARBA00022618"/>
    </source>
</evidence>
<dbReference type="GO" id="GO:0005737">
    <property type="term" value="C:cytoplasm"/>
    <property type="evidence" value="ECO:0007669"/>
    <property type="project" value="UniProtKB-SubCell"/>
</dbReference>
<dbReference type="KEGG" id="haz:A9404_04595"/>
<keyword evidence="8 9" id="KW-0131">Cell cycle</keyword>
<evidence type="ECO:0000256" key="9">
    <source>
        <dbReference type="HAMAP-Rule" id="MF_01808"/>
    </source>
</evidence>
<name>A0A191ZKA8_9GAMM</name>
<dbReference type="SUPFAM" id="SSF47823">
    <property type="entry name" value="lambda integrase-like, N-terminal domain"/>
    <property type="match status" value="1"/>
</dbReference>
<dbReference type="GO" id="GO:0007059">
    <property type="term" value="P:chromosome segregation"/>
    <property type="evidence" value="ECO:0007669"/>
    <property type="project" value="UniProtKB-UniRule"/>
</dbReference>
<comment type="subcellular location">
    <subcellularLocation>
        <location evidence="1 9">Cytoplasm</location>
    </subcellularLocation>
</comment>
<dbReference type="InterPro" id="IPR013762">
    <property type="entry name" value="Integrase-like_cat_sf"/>
</dbReference>
<gene>
    <name evidence="9" type="primary">xerC</name>
    <name evidence="13" type="ORF">A9404_04595</name>
</gene>
<evidence type="ECO:0000256" key="10">
    <source>
        <dbReference type="SAM" id="MobiDB-lite"/>
    </source>
</evidence>
<dbReference type="InterPro" id="IPR004107">
    <property type="entry name" value="Integrase_SAM-like_N"/>
</dbReference>
<dbReference type="STRING" id="1860122.A9404_04595"/>
<evidence type="ECO:0000256" key="7">
    <source>
        <dbReference type="ARBA" id="ARBA00023172"/>
    </source>
</evidence>
<proteinExistence type="inferred from homology"/>